<evidence type="ECO:0000313" key="9">
    <source>
        <dbReference type="Proteomes" id="UP000253529"/>
    </source>
</evidence>
<dbReference type="GO" id="GO:0003729">
    <property type="term" value="F:mRNA binding"/>
    <property type="evidence" value="ECO:0007669"/>
    <property type="project" value="InterPro"/>
</dbReference>
<dbReference type="SUPFAM" id="SSF54786">
    <property type="entry name" value="YcfA/nrd intein domain"/>
    <property type="match status" value="1"/>
</dbReference>
<keyword evidence="9" id="KW-1185">Reference proteome</keyword>
<proteinExistence type="inferred from homology"/>
<comment type="similarity">
    <text evidence="1">Belongs to the HicA mRNA interferase family.</text>
</comment>
<protein>
    <submittedName>
        <fullName evidence="8">Putative RNA binding protein YcfA (HicA-like mRNA interferase family)</fullName>
    </submittedName>
</protein>
<dbReference type="RefSeq" id="WP_113891461.1">
    <property type="nucleotide sequence ID" value="NZ_QNRK01000029.1"/>
</dbReference>
<dbReference type="PANTHER" id="PTHR34873">
    <property type="entry name" value="SSR1766 PROTEIN"/>
    <property type="match status" value="1"/>
</dbReference>
<evidence type="ECO:0000256" key="3">
    <source>
        <dbReference type="ARBA" id="ARBA00022722"/>
    </source>
</evidence>
<dbReference type="Proteomes" id="UP000253529">
    <property type="component" value="Unassembled WGS sequence"/>
</dbReference>
<dbReference type="Pfam" id="PF07927">
    <property type="entry name" value="HicA_toxin"/>
    <property type="match status" value="1"/>
</dbReference>
<accession>A0A366F049</accession>
<keyword evidence="2" id="KW-1277">Toxin-antitoxin system</keyword>
<dbReference type="GO" id="GO:0004519">
    <property type="term" value="F:endonuclease activity"/>
    <property type="evidence" value="ECO:0007669"/>
    <property type="project" value="UniProtKB-KW"/>
</dbReference>
<evidence type="ECO:0000256" key="5">
    <source>
        <dbReference type="ARBA" id="ARBA00022801"/>
    </source>
</evidence>
<sequence>MPTTVKDIIRRLEDDGWALVATRGSHRQFRHKTKKGRVTVPGKLSADLQPGTLKSILRQAGLEE</sequence>
<evidence type="ECO:0000256" key="2">
    <source>
        <dbReference type="ARBA" id="ARBA00022649"/>
    </source>
</evidence>
<evidence type="ECO:0000256" key="1">
    <source>
        <dbReference type="ARBA" id="ARBA00006620"/>
    </source>
</evidence>
<dbReference type="GO" id="GO:0016787">
    <property type="term" value="F:hydrolase activity"/>
    <property type="evidence" value="ECO:0007669"/>
    <property type="project" value="UniProtKB-KW"/>
</dbReference>
<name>A0A366F049_9HYPH</name>
<keyword evidence="6" id="KW-0694">RNA-binding</keyword>
<gene>
    <name evidence="8" type="ORF">DFR50_12915</name>
</gene>
<keyword evidence="4" id="KW-0255">Endonuclease</keyword>
<dbReference type="EMBL" id="QNRK01000029">
    <property type="protein sequence ID" value="RBP07085.1"/>
    <property type="molecule type" value="Genomic_DNA"/>
</dbReference>
<keyword evidence="3" id="KW-0540">Nuclease</keyword>
<evidence type="ECO:0000256" key="7">
    <source>
        <dbReference type="ARBA" id="ARBA00023016"/>
    </source>
</evidence>
<dbReference type="InterPro" id="IPR012933">
    <property type="entry name" value="HicA_mRNA_interferase"/>
</dbReference>
<keyword evidence="5" id="KW-0378">Hydrolase</keyword>
<comment type="caution">
    <text evidence="8">The sequence shown here is derived from an EMBL/GenBank/DDBJ whole genome shotgun (WGS) entry which is preliminary data.</text>
</comment>
<reference evidence="8 9" key="1">
    <citation type="submission" date="2018-06" db="EMBL/GenBank/DDBJ databases">
        <title>Genomic Encyclopedia of Type Strains, Phase IV (KMG-IV): sequencing the most valuable type-strain genomes for metagenomic binning, comparative biology and taxonomic classification.</title>
        <authorList>
            <person name="Goeker M."/>
        </authorList>
    </citation>
    <scope>NUCLEOTIDE SEQUENCE [LARGE SCALE GENOMIC DNA]</scope>
    <source>
        <strain evidence="8 9">DSM 24875</strain>
    </source>
</reference>
<dbReference type="AlphaFoldDB" id="A0A366F049"/>
<evidence type="ECO:0000313" key="8">
    <source>
        <dbReference type="EMBL" id="RBP07085.1"/>
    </source>
</evidence>
<dbReference type="PANTHER" id="PTHR34873:SF3">
    <property type="entry name" value="ADDICTION MODULE TOXIN, HICA FAMILY"/>
    <property type="match status" value="1"/>
</dbReference>
<dbReference type="InterPro" id="IPR038570">
    <property type="entry name" value="HicA_sf"/>
</dbReference>
<evidence type="ECO:0000256" key="4">
    <source>
        <dbReference type="ARBA" id="ARBA00022759"/>
    </source>
</evidence>
<keyword evidence="7" id="KW-0346">Stress response</keyword>
<organism evidence="8 9">
    <name type="scientific">Roseiarcus fermentans</name>
    <dbReference type="NCBI Taxonomy" id="1473586"/>
    <lineage>
        <taxon>Bacteria</taxon>
        <taxon>Pseudomonadati</taxon>
        <taxon>Pseudomonadota</taxon>
        <taxon>Alphaproteobacteria</taxon>
        <taxon>Hyphomicrobiales</taxon>
        <taxon>Roseiarcaceae</taxon>
        <taxon>Roseiarcus</taxon>
    </lineage>
</organism>
<dbReference type="Gene3D" id="3.30.920.30">
    <property type="entry name" value="Hypothetical protein"/>
    <property type="match status" value="1"/>
</dbReference>
<dbReference type="OrthoDB" id="9811409at2"/>
<evidence type="ECO:0000256" key="6">
    <source>
        <dbReference type="ARBA" id="ARBA00022884"/>
    </source>
</evidence>